<evidence type="ECO:0000313" key="3">
    <source>
        <dbReference type="Proteomes" id="UP001273209"/>
    </source>
</evidence>
<name>A0AAE1IKL2_9HYPO</name>
<gene>
    <name evidence="2" type="ORF">Triagg1_661</name>
</gene>
<evidence type="ECO:0000313" key="2">
    <source>
        <dbReference type="EMBL" id="KAK4085671.1"/>
    </source>
</evidence>
<dbReference type="SUPFAM" id="SSF51735">
    <property type="entry name" value="NAD(P)-binding Rossmann-fold domains"/>
    <property type="match status" value="1"/>
</dbReference>
<dbReference type="Pfam" id="PF00106">
    <property type="entry name" value="adh_short"/>
    <property type="match status" value="1"/>
</dbReference>
<dbReference type="PANTHER" id="PTHR43544">
    <property type="entry name" value="SHORT-CHAIN DEHYDROGENASE/REDUCTASE"/>
    <property type="match status" value="1"/>
</dbReference>
<dbReference type="PRINTS" id="PR00081">
    <property type="entry name" value="GDHRDH"/>
</dbReference>
<dbReference type="Proteomes" id="UP001273209">
    <property type="component" value="Unassembled WGS sequence"/>
</dbReference>
<dbReference type="GO" id="GO:0005737">
    <property type="term" value="C:cytoplasm"/>
    <property type="evidence" value="ECO:0007669"/>
    <property type="project" value="TreeGrafter"/>
</dbReference>
<keyword evidence="3" id="KW-1185">Reference proteome</keyword>
<dbReference type="InterPro" id="IPR002347">
    <property type="entry name" value="SDR_fam"/>
</dbReference>
<dbReference type="InterPro" id="IPR036291">
    <property type="entry name" value="NAD(P)-bd_dom_sf"/>
</dbReference>
<dbReference type="GO" id="GO:0016491">
    <property type="term" value="F:oxidoreductase activity"/>
    <property type="evidence" value="ECO:0007669"/>
    <property type="project" value="TreeGrafter"/>
</dbReference>
<comment type="caution">
    <text evidence="2">The sequence shown here is derived from an EMBL/GenBank/DDBJ whole genome shotgun (WGS) entry which is preliminary data.</text>
</comment>
<sequence>MILAQALSMADNPADKQVVLVTGGNQGIGYEIVKKLVAEQPTYHVLLGCRDLSKGEEAISNIEKLAGSVSPVEIDITSNDSIAARVAQIDREYGRLDVLINNAGIGRHAVEGLPSLRAKMRALFDVNVFGTLEMTDAAIPLLQKAADQGSVPRIVFITSEMGSFGNTLNPSWKYYQHNTSIPYKSSKAAANMIGACYSTLFEKQGWKINCCCPGLRKTAFNNHLSVAMDVEEGAVRAVALATLDKDGPTGTFTNIDGTEPW</sequence>
<dbReference type="GeneID" id="87921158"/>
<dbReference type="Gene3D" id="3.40.50.720">
    <property type="entry name" value="NAD(P)-binding Rossmann-like Domain"/>
    <property type="match status" value="1"/>
</dbReference>
<dbReference type="GO" id="GO:0019748">
    <property type="term" value="P:secondary metabolic process"/>
    <property type="evidence" value="ECO:0007669"/>
    <property type="project" value="TreeGrafter"/>
</dbReference>
<dbReference type="PANTHER" id="PTHR43544:SF32">
    <property type="entry name" value="CHAIN DEHYDROGENASE, PUTATIVE (AFU_ORTHOLOGUE AFUA_5G01530)-RELATED"/>
    <property type="match status" value="1"/>
</dbReference>
<evidence type="ECO:0008006" key="4">
    <source>
        <dbReference type="Google" id="ProtNLM"/>
    </source>
</evidence>
<comment type="similarity">
    <text evidence="1">Belongs to the short-chain dehydrogenases/reductases (SDR) family.</text>
</comment>
<proteinExistence type="inferred from homology"/>
<accession>A0AAE1IKL2</accession>
<reference evidence="2" key="1">
    <citation type="submission" date="2023-11" db="EMBL/GenBank/DDBJ databases">
        <title>The genome sequences of three competitors of mushroom-forming fungi.</title>
        <authorList>
            <person name="Beijen E."/>
            <person name="Ohm R.A."/>
        </authorList>
    </citation>
    <scope>NUCLEOTIDE SEQUENCE</scope>
    <source>
        <strain evidence="2">CBS 100526</strain>
    </source>
</reference>
<organism evidence="2 3">
    <name type="scientific">Trichoderma aggressivum f. europaeum</name>
    <dbReference type="NCBI Taxonomy" id="173218"/>
    <lineage>
        <taxon>Eukaryota</taxon>
        <taxon>Fungi</taxon>
        <taxon>Dikarya</taxon>
        <taxon>Ascomycota</taxon>
        <taxon>Pezizomycotina</taxon>
        <taxon>Sordariomycetes</taxon>
        <taxon>Hypocreomycetidae</taxon>
        <taxon>Hypocreales</taxon>
        <taxon>Hypocreaceae</taxon>
        <taxon>Trichoderma</taxon>
    </lineage>
</organism>
<evidence type="ECO:0000256" key="1">
    <source>
        <dbReference type="ARBA" id="ARBA00006484"/>
    </source>
</evidence>
<dbReference type="InterPro" id="IPR051468">
    <property type="entry name" value="Fungal_SecMetab_SDRs"/>
</dbReference>
<dbReference type="EMBL" id="JAWRVG010000001">
    <property type="protein sequence ID" value="KAK4085671.1"/>
    <property type="molecule type" value="Genomic_DNA"/>
</dbReference>
<dbReference type="AlphaFoldDB" id="A0AAE1IKL2"/>
<dbReference type="RefSeq" id="XP_062761011.1">
    <property type="nucleotide sequence ID" value="XM_062901683.1"/>
</dbReference>
<protein>
    <recommendedName>
        <fullName evidence="4">Short chain dehydrogenase/reductase</fullName>
    </recommendedName>
</protein>